<reference evidence="2 3" key="1">
    <citation type="submission" date="2019-06" db="EMBL/GenBank/DDBJ databases">
        <title>Genome Sequence of the Brown Rot Fungal Pathogen Monilinia laxa.</title>
        <authorList>
            <person name="De Miccolis Angelini R.M."/>
            <person name="Landi L."/>
            <person name="Abate D."/>
            <person name="Pollastro S."/>
            <person name="Romanazzi G."/>
            <person name="Faretra F."/>
        </authorList>
    </citation>
    <scope>NUCLEOTIDE SEQUENCE [LARGE SCALE GENOMIC DNA]</scope>
    <source>
        <strain evidence="2 3">Mlax316</strain>
    </source>
</reference>
<evidence type="ECO:0000313" key="2">
    <source>
        <dbReference type="EMBL" id="KAB8296998.1"/>
    </source>
</evidence>
<dbReference type="AlphaFoldDB" id="A0A5N6K3N8"/>
<evidence type="ECO:0000313" key="3">
    <source>
        <dbReference type="Proteomes" id="UP000326757"/>
    </source>
</evidence>
<comment type="caution">
    <text evidence="2">The sequence shown here is derived from an EMBL/GenBank/DDBJ whole genome shotgun (WGS) entry which is preliminary data.</text>
</comment>
<dbReference type="EMBL" id="VIGI01000008">
    <property type="protein sequence ID" value="KAB8296998.1"/>
    <property type="molecule type" value="Genomic_DNA"/>
</dbReference>
<feature type="compositionally biased region" description="Low complexity" evidence="1">
    <location>
        <begin position="147"/>
        <end position="168"/>
    </location>
</feature>
<gene>
    <name evidence="2" type="ORF">EYC80_002399</name>
</gene>
<evidence type="ECO:0000256" key="1">
    <source>
        <dbReference type="SAM" id="MobiDB-lite"/>
    </source>
</evidence>
<protein>
    <submittedName>
        <fullName evidence="2">Uncharacterized protein</fullName>
    </submittedName>
</protein>
<name>A0A5N6K3N8_MONLA</name>
<sequence length="285" mass="31149">MSVRFANIHRLAGEKYEALLASGQTLEVLESQLGRELQTYPNLRSNPAQLCKSILCRVREARAIERAASLSLFPRSKPSKSPPRKHRAQYRMASSKIVVLKIENGYFAPKSIPIPETLELSSAEPAKIVWEIKKRNLDANQVSAVDTPTTTSSTPISPTTISPTPTAPATISPTPISPATMSPPPTSPVPTAPATISPVTLKYMGTNLTPSQLRYNSLARMVDTKSVIAERIRFGMEEQYEGLEEATMRAHSWAECKVALLAGRLDRALLEQQALSEAVNEENGS</sequence>
<accession>A0A5N6K3N8</accession>
<keyword evidence="3" id="KW-1185">Reference proteome</keyword>
<organism evidence="2 3">
    <name type="scientific">Monilinia laxa</name>
    <name type="common">Brown rot fungus</name>
    <name type="synonym">Sclerotinia laxa</name>
    <dbReference type="NCBI Taxonomy" id="61186"/>
    <lineage>
        <taxon>Eukaryota</taxon>
        <taxon>Fungi</taxon>
        <taxon>Dikarya</taxon>
        <taxon>Ascomycota</taxon>
        <taxon>Pezizomycotina</taxon>
        <taxon>Leotiomycetes</taxon>
        <taxon>Helotiales</taxon>
        <taxon>Sclerotiniaceae</taxon>
        <taxon>Monilinia</taxon>
    </lineage>
</organism>
<feature type="region of interest" description="Disordered" evidence="1">
    <location>
        <begin position="143"/>
        <end position="168"/>
    </location>
</feature>
<dbReference type="Proteomes" id="UP000326757">
    <property type="component" value="Unassembled WGS sequence"/>
</dbReference>
<proteinExistence type="predicted"/>
<dbReference type="OrthoDB" id="3514426at2759"/>